<evidence type="ECO:0000259" key="16">
    <source>
        <dbReference type="PROSITE" id="PS50913"/>
    </source>
</evidence>
<dbReference type="Gene3D" id="1.10.220.60">
    <property type="entry name" value="GRIP domain"/>
    <property type="match status" value="1"/>
</dbReference>
<dbReference type="Pfam" id="PF01465">
    <property type="entry name" value="GRIP"/>
    <property type="match status" value="1"/>
</dbReference>
<dbReference type="SMART" id="SM00755">
    <property type="entry name" value="Grip"/>
    <property type="match status" value="1"/>
</dbReference>
<evidence type="ECO:0000256" key="10">
    <source>
        <dbReference type="ARBA" id="ARBA00070165"/>
    </source>
</evidence>
<organism evidence="17 18">
    <name type="scientific">Salvelinus namaycush</name>
    <name type="common">Lake trout</name>
    <name type="synonym">Salmo namaycush</name>
    <dbReference type="NCBI Taxonomy" id="8040"/>
    <lineage>
        <taxon>Eukaryota</taxon>
        <taxon>Metazoa</taxon>
        <taxon>Chordata</taxon>
        <taxon>Craniata</taxon>
        <taxon>Vertebrata</taxon>
        <taxon>Euteleostomi</taxon>
        <taxon>Actinopterygii</taxon>
        <taxon>Neopterygii</taxon>
        <taxon>Teleostei</taxon>
        <taxon>Protacanthopterygii</taxon>
        <taxon>Salmoniformes</taxon>
        <taxon>Salmonidae</taxon>
        <taxon>Salmoninae</taxon>
        <taxon>Salvelinus</taxon>
    </lineage>
</organism>
<dbReference type="GO" id="GO:0005802">
    <property type="term" value="C:trans-Golgi network"/>
    <property type="evidence" value="ECO:0007669"/>
    <property type="project" value="UniProtKB-ARBA"/>
</dbReference>
<dbReference type="RefSeq" id="XP_038869243.1">
    <property type="nucleotide sequence ID" value="XM_039013315.1"/>
</dbReference>
<proteinExistence type="predicted"/>
<dbReference type="AlphaFoldDB" id="A0A8U1F3R7"/>
<name>A0A8U1F3R7_SALNM</name>
<keyword evidence="8" id="KW-0472">Membrane</keyword>
<protein>
    <recommendedName>
        <fullName evidence="10">Golgin subfamily A member 1</fullName>
    </recommendedName>
    <alternativeName>
        <fullName evidence="11">Golgin-97</fullName>
    </alternativeName>
</protein>
<evidence type="ECO:0000256" key="5">
    <source>
        <dbReference type="ARBA" id="ARBA00022765"/>
    </source>
</evidence>
<comment type="subcellular location">
    <subcellularLocation>
        <location evidence="2">Cytoplasmic vesicle</location>
        <location evidence="2">Secretory vesicle</location>
        <location evidence="2">Acrosome</location>
    </subcellularLocation>
    <subcellularLocation>
        <location evidence="3">Golgi apparatus membrane</location>
        <topology evidence="3">Peripheral membrane protein</topology>
    </subcellularLocation>
    <subcellularLocation>
        <location evidence="1">Golgi apparatus</location>
        <location evidence="1">trans-Golgi network membrane</location>
    </subcellularLocation>
</comment>
<evidence type="ECO:0000256" key="6">
    <source>
        <dbReference type="ARBA" id="ARBA00023034"/>
    </source>
</evidence>
<keyword evidence="9" id="KW-0968">Cytoplasmic vesicle</keyword>
<evidence type="ECO:0000256" key="12">
    <source>
        <dbReference type="ARBA" id="ARBA00093371"/>
    </source>
</evidence>
<dbReference type="GeneID" id="120063134"/>
<feature type="region of interest" description="Disordered" evidence="15">
    <location>
        <begin position="713"/>
        <end position="759"/>
    </location>
</feature>
<comment type="subunit">
    <text evidence="13">Interacts with RAB6A. Directly interacts with TBC1D23. Interacts with FAM91A1; this interaction may be mediated by TBC1D23. Interacts with ARL1; this interaction recruits Golgin-97/GOLGA1 onto the Golgi apparatus.</text>
</comment>
<evidence type="ECO:0000313" key="17">
    <source>
        <dbReference type="Proteomes" id="UP000808372"/>
    </source>
</evidence>
<dbReference type="PROSITE" id="PS50913">
    <property type="entry name" value="GRIP"/>
    <property type="match status" value="1"/>
</dbReference>
<dbReference type="Gene3D" id="1.20.120.330">
    <property type="entry name" value="Nucleotidyltransferases domain 2"/>
    <property type="match status" value="1"/>
</dbReference>
<feature type="compositionally biased region" description="Basic and acidic residues" evidence="15">
    <location>
        <begin position="95"/>
        <end position="109"/>
    </location>
</feature>
<evidence type="ECO:0000256" key="2">
    <source>
        <dbReference type="ARBA" id="ARBA00004218"/>
    </source>
</evidence>
<keyword evidence="5" id="KW-0013">ADP-ribosylation</keyword>
<dbReference type="PANTHER" id="PTHR23157">
    <property type="entry name" value="GRIP AND COILED-COIL DOMAIN-CONTAINING PROTEIN 1"/>
    <property type="match status" value="1"/>
</dbReference>
<keyword evidence="7 14" id="KW-0175">Coiled coil</keyword>
<feature type="domain" description="GRIP" evidence="16">
    <location>
        <begin position="761"/>
        <end position="810"/>
    </location>
</feature>
<gene>
    <name evidence="18" type="primary">LOC120063134</name>
</gene>
<feature type="coiled-coil region" evidence="14">
    <location>
        <begin position="312"/>
        <end position="448"/>
    </location>
</feature>
<accession>A0A8U1F3R7</accession>
<feature type="region of interest" description="Disordered" evidence="15">
    <location>
        <begin position="95"/>
        <end position="115"/>
    </location>
</feature>
<feature type="region of interest" description="Disordered" evidence="15">
    <location>
        <begin position="1"/>
        <end position="57"/>
    </location>
</feature>
<dbReference type="InterPro" id="IPR051952">
    <property type="entry name" value="Golgi-autophagy_related"/>
</dbReference>
<sequence>MFAKLKKKIAEEAATAPRTGVRMPRSCSKESITSVGADSGDDFASDGSSSRDDLSSQILRRNDQIRKLEAKLSDYAEQLRLMQKTKDKLEIALEKHQDSSMRKLQDQNETHQTNRAKMAEGMALALDKKDQEWMERMSTLEQEKASLSVRLDEMMEQSLTLFQKRDDLDELDGFQQQELAKVKHMLLRKEEQQGLRERELQQKETELQTAKKGLAEAQEKLQALGEEHQESCRLNTELGIERKDLLEVKEKAEKKIAELEGRGQNLQKVIQQVSEDFQKSRSAEAAVEKSLHTLQTDYNALKLQQHKAAVTDEDKERVLLDLQEKVSSLERRLQGNLSEDELLQELLKEKSTLEQTLENTRVELLQARTNHADTVSSLETQISRINHNVTELQNLLRHKDDSSKNYRERTDEQIADLEQQVQESNERLKNTEQQITDKQARLHKLQAEWSVERVSLQQQGQERTGRLEEQLTALQTEKDTEHTSAQARILELEEARGCLLRGRDEADVALRRRGEELEQARSELSSRQTVSVEIAMALEDTRRQKEELQLQVGQMTASHQTTSQELAHVTEQLKQREEELQTLRNELQRAQSSLSQLQEEGERLRAWTQEREEEKDSQLVSLRQELLTQNEHLDSCQSRVSELEVEVETLTLQLQTPEVCEPDQNGTVDDLDHMQEANRDLEQQLSDKNKTIKQLQQRLAELKRTLQKELKLKPETELEEKERAQEGRGERQERLDRTFTEPAAPPAPGPNTTVTNTSDLNDSREINFEYLKHVVLKFMSSREAEAYQLIRAVSVLLNFTGEEEDMLKETLEYKMSWFGSKPSPKGIVRPSVSGAPAHWS</sequence>
<reference evidence="18" key="1">
    <citation type="submission" date="2025-08" db="UniProtKB">
        <authorList>
            <consortium name="RefSeq"/>
        </authorList>
    </citation>
    <scope>IDENTIFICATION</scope>
    <source>
        <tissue evidence="18">White muscle</tissue>
    </source>
</reference>
<evidence type="ECO:0000256" key="13">
    <source>
        <dbReference type="ARBA" id="ARBA00093537"/>
    </source>
</evidence>
<evidence type="ECO:0000256" key="9">
    <source>
        <dbReference type="ARBA" id="ARBA00023329"/>
    </source>
</evidence>
<dbReference type="GO" id="GO:0000139">
    <property type="term" value="C:Golgi membrane"/>
    <property type="evidence" value="ECO:0007669"/>
    <property type="project" value="UniProtKB-SubCell"/>
</dbReference>
<feature type="compositionally biased region" description="Basic and acidic residues" evidence="15">
    <location>
        <begin position="713"/>
        <end position="739"/>
    </location>
</feature>
<evidence type="ECO:0000256" key="4">
    <source>
        <dbReference type="ARBA" id="ARBA00022553"/>
    </source>
</evidence>
<keyword evidence="6" id="KW-0333">Golgi apparatus</keyword>
<evidence type="ECO:0000256" key="3">
    <source>
        <dbReference type="ARBA" id="ARBA00004395"/>
    </source>
</evidence>
<dbReference type="FunFam" id="1.10.220.60:FF:000002">
    <property type="entry name" value="Golgin subfamily A member 1"/>
    <property type="match status" value="1"/>
</dbReference>
<evidence type="ECO:0000256" key="15">
    <source>
        <dbReference type="SAM" id="MobiDB-lite"/>
    </source>
</evidence>
<evidence type="ECO:0000256" key="7">
    <source>
        <dbReference type="ARBA" id="ARBA00023054"/>
    </source>
</evidence>
<dbReference type="GO" id="GO:0001669">
    <property type="term" value="C:acrosomal vesicle"/>
    <property type="evidence" value="ECO:0007669"/>
    <property type="project" value="UniProtKB-SubCell"/>
</dbReference>
<dbReference type="PANTHER" id="PTHR23157:SF24">
    <property type="entry name" value="GOLGIN SUBFAMILY A MEMBER 1"/>
    <property type="match status" value="1"/>
</dbReference>
<dbReference type="KEGG" id="snh:120063134"/>
<dbReference type="Proteomes" id="UP000808372">
    <property type="component" value="Chromosome 18"/>
</dbReference>
<comment type="function">
    <text evidence="12">Involved in vesicular trafficking at the Golgi apparatus level. Involved in endosome-to-Golgi trafficking. Mechanistically, captures transport vesicles arriving from endosomes via the protein TBC1D23. Recognized vesicles are then tethered to the trans-Golgi before subsequent SNARE engagement and vesicle fusion. Selectively regulates E-cadherin transport from the trans-Golgi network in tubulovesicular carriers.</text>
</comment>
<evidence type="ECO:0000256" key="14">
    <source>
        <dbReference type="SAM" id="Coils"/>
    </source>
</evidence>
<evidence type="ECO:0000256" key="1">
    <source>
        <dbReference type="ARBA" id="ARBA00004198"/>
    </source>
</evidence>
<evidence type="ECO:0000256" key="8">
    <source>
        <dbReference type="ARBA" id="ARBA00023136"/>
    </source>
</evidence>
<keyword evidence="17" id="KW-1185">Reference proteome</keyword>
<dbReference type="OrthoDB" id="5848685at2759"/>
<keyword evidence="4" id="KW-0597">Phosphoprotein</keyword>
<feature type="coiled-coil region" evidence="14">
    <location>
        <begin position="538"/>
        <end position="712"/>
    </location>
</feature>
<dbReference type="InterPro" id="IPR000237">
    <property type="entry name" value="GRIP_dom"/>
</dbReference>
<feature type="coiled-coil region" evidence="14">
    <location>
        <begin position="200"/>
        <end position="276"/>
    </location>
</feature>
<evidence type="ECO:0000256" key="11">
    <source>
        <dbReference type="ARBA" id="ARBA00078935"/>
    </source>
</evidence>
<evidence type="ECO:0000313" key="18">
    <source>
        <dbReference type="RefSeq" id="XP_038869243.1"/>
    </source>
</evidence>